<gene>
    <name evidence="2" type="ORF">BVI061214_01675</name>
</gene>
<sequence>MRTALRMGFLYLLALLLLFALGHRNQMEKARMARLEVQLEALSQREEALLKEGWEAAKPHRVLDWAKERGFIPMSQGRWAP</sequence>
<evidence type="ECO:0000313" key="2">
    <source>
        <dbReference type="EMBL" id="KOX90484.1"/>
    </source>
</evidence>
<dbReference type="RefSeq" id="WP_053768043.1">
    <property type="nucleotide sequence ID" value="NZ_LHCI01000106.1"/>
</dbReference>
<organism evidence="2 3">
    <name type="scientific">Thermus aquaticus</name>
    <dbReference type="NCBI Taxonomy" id="271"/>
    <lineage>
        <taxon>Bacteria</taxon>
        <taxon>Thermotogati</taxon>
        <taxon>Deinococcota</taxon>
        <taxon>Deinococci</taxon>
        <taxon>Thermales</taxon>
        <taxon>Thermaceae</taxon>
        <taxon>Thermus</taxon>
    </lineage>
</organism>
<reference evidence="2 3" key="1">
    <citation type="submission" date="2015-07" db="EMBL/GenBank/DDBJ databases">
        <authorList>
            <person name="Noorani M."/>
        </authorList>
    </citation>
    <scope>NUCLEOTIDE SEQUENCE [LARGE SCALE GENOMIC DNA]</scope>
    <source>
        <strain evidence="3">ATCC 25104 / DSM 625 / JCM 10724 / NBRC 103206 / NCIMB 11243 / YT-1</strain>
    </source>
</reference>
<keyword evidence="1" id="KW-0175">Coiled coil</keyword>
<dbReference type="PATRIC" id="fig|271.14.peg.1746"/>
<evidence type="ECO:0008006" key="4">
    <source>
        <dbReference type="Google" id="ProtNLM"/>
    </source>
</evidence>
<accession>A0A0N0U8A9</accession>
<evidence type="ECO:0000256" key="1">
    <source>
        <dbReference type="SAM" id="Coils"/>
    </source>
</evidence>
<dbReference type="EMBL" id="LHCI01000106">
    <property type="protein sequence ID" value="KOX90484.1"/>
    <property type="molecule type" value="Genomic_DNA"/>
</dbReference>
<name>A0A0N0U8A9_THEAQ</name>
<protein>
    <recommendedName>
        <fullName evidence="4">Cell division protein FtsL</fullName>
    </recommendedName>
</protein>
<comment type="caution">
    <text evidence="2">The sequence shown here is derived from an EMBL/GenBank/DDBJ whole genome shotgun (WGS) entry which is preliminary data.</text>
</comment>
<dbReference type="AlphaFoldDB" id="A0A0N0U8A9"/>
<proteinExistence type="predicted"/>
<evidence type="ECO:0000313" key="3">
    <source>
        <dbReference type="Proteomes" id="UP000037685"/>
    </source>
</evidence>
<feature type="coiled-coil region" evidence="1">
    <location>
        <begin position="25"/>
        <end position="52"/>
    </location>
</feature>
<dbReference type="Proteomes" id="UP000037685">
    <property type="component" value="Unassembled WGS sequence"/>
</dbReference>